<feature type="domain" description="2EXR" evidence="1">
    <location>
        <begin position="11"/>
        <end position="74"/>
    </location>
</feature>
<dbReference type="InterPro" id="IPR045518">
    <property type="entry name" value="2EXR"/>
</dbReference>
<dbReference type="KEGG" id="val:VDBG_05613"/>
<dbReference type="RefSeq" id="XP_003004500.1">
    <property type="nucleotide sequence ID" value="XM_003004454.1"/>
</dbReference>
<sequence length="267" mass="30658">MDYLASSKDIFHLFPRFPLEIRRLIWEQARAESYMFCAFNTAASSSNNTPQQARKMVSWRQTNTVLSCREARQAIPDSPSRVGLIHFAKFVGHIFSHRNHPSMQHSREGHLFVAMDSAMINSRSASEIYHDVLQQHPECPGGCVYLKNLVTIGSSWHIAETENFAALKDEPIMSLNLWADVLPTMSTLPDGTRSSDFLTTPSKRRRWRKEARHVELEKARRACAHMSACFEVRWSVPEVDELYHVMEYVIQAFPECVPVMYLAALDK</sequence>
<evidence type="ECO:0000259" key="1">
    <source>
        <dbReference type="Pfam" id="PF20150"/>
    </source>
</evidence>
<dbReference type="Proteomes" id="UP000008698">
    <property type="component" value="Unassembled WGS sequence"/>
</dbReference>
<keyword evidence="3" id="KW-1185">Reference proteome</keyword>
<dbReference type="GeneID" id="9531490"/>
<dbReference type="OrthoDB" id="3473305at2759"/>
<dbReference type="HOGENOM" id="CLU_1042809_0_0_1"/>
<name>C9SLD6_VERA1</name>
<gene>
    <name evidence="2" type="ORF">VDBG_05613</name>
</gene>
<protein>
    <submittedName>
        <fullName evidence="2">Predicted protein</fullName>
    </submittedName>
</protein>
<organism evidence="3">
    <name type="scientific">Verticillium alfalfae (strain VaMs.102 / ATCC MYA-4576 / FGSC 10136)</name>
    <name type="common">Verticillium wilt of alfalfa</name>
    <name type="synonym">Verticillium albo-atrum</name>
    <dbReference type="NCBI Taxonomy" id="526221"/>
    <lineage>
        <taxon>Eukaryota</taxon>
        <taxon>Fungi</taxon>
        <taxon>Dikarya</taxon>
        <taxon>Ascomycota</taxon>
        <taxon>Pezizomycotina</taxon>
        <taxon>Sordariomycetes</taxon>
        <taxon>Hypocreomycetidae</taxon>
        <taxon>Glomerellales</taxon>
        <taxon>Plectosphaerellaceae</taxon>
        <taxon>Verticillium</taxon>
    </lineage>
</organism>
<reference evidence="3" key="1">
    <citation type="journal article" date="2011" name="PLoS Pathog.">
        <title>Comparative genomics yields insights into niche adaptation of plant vascular wilt pathogens.</title>
        <authorList>
            <person name="Klosterman S.J."/>
            <person name="Subbarao K.V."/>
            <person name="Kang S."/>
            <person name="Veronese P."/>
            <person name="Gold S.E."/>
            <person name="Thomma B.P.H.J."/>
            <person name="Chen Z."/>
            <person name="Henrissat B."/>
            <person name="Lee Y.-H."/>
            <person name="Park J."/>
            <person name="Garcia-Pedrajas M.D."/>
            <person name="Barbara D.J."/>
            <person name="Anchieta A."/>
            <person name="de Jonge R."/>
            <person name="Santhanam P."/>
            <person name="Maruthachalam K."/>
            <person name="Atallah Z."/>
            <person name="Amyotte S.G."/>
            <person name="Paz Z."/>
            <person name="Inderbitzin P."/>
            <person name="Hayes R.J."/>
            <person name="Heiman D.I."/>
            <person name="Young S."/>
            <person name="Zeng Q."/>
            <person name="Engels R."/>
            <person name="Galagan J."/>
            <person name="Cuomo C.A."/>
            <person name="Dobinson K.F."/>
            <person name="Ma L.-J."/>
        </authorList>
    </citation>
    <scope>NUCLEOTIDE SEQUENCE [LARGE SCALE GENOMIC DNA]</scope>
    <source>
        <strain evidence="3">VaMs.102 / ATCC MYA-4576 / FGSC 10136</strain>
    </source>
</reference>
<proteinExistence type="predicted"/>
<evidence type="ECO:0000313" key="3">
    <source>
        <dbReference type="Proteomes" id="UP000008698"/>
    </source>
</evidence>
<dbReference type="AlphaFoldDB" id="C9SLD6"/>
<accession>C9SLD6</accession>
<evidence type="ECO:0000313" key="2">
    <source>
        <dbReference type="EMBL" id="EEY19504.1"/>
    </source>
</evidence>
<dbReference type="Pfam" id="PF20150">
    <property type="entry name" value="2EXR"/>
    <property type="match status" value="1"/>
</dbReference>
<dbReference type="EMBL" id="DS985219">
    <property type="protein sequence ID" value="EEY19504.1"/>
    <property type="molecule type" value="Genomic_DNA"/>
</dbReference>